<organism evidence="2 3">
    <name type="scientific">Apiospora marii</name>
    <dbReference type="NCBI Taxonomy" id="335849"/>
    <lineage>
        <taxon>Eukaryota</taxon>
        <taxon>Fungi</taxon>
        <taxon>Dikarya</taxon>
        <taxon>Ascomycota</taxon>
        <taxon>Pezizomycotina</taxon>
        <taxon>Sordariomycetes</taxon>
        <taxon>Xylariomycetidae</taxon>
        <taxon>Amphisphaeriales</taxon>
        <taxon>Apiosporaceae</taxon>
        <taxon>Apiospora</taxon>
    </lineage>
</organism>
<accession>A0ABR1SQA8</accession>
<proteinExistence type="predicted"/>
<feature type="compositionally biased region" description="Gly residues" evidence="1">
    <location>
        <begin position="51"/>
        <end position="60"/>
    </location>
</feature>
<keyword evidence="3" id="KW-1185">Reference proteome</keyword>
<reference evidence="2 3" key="1">
    <citation type="submission" date="2023-01" db="EMBL/GenBank/DDBJ databases">
        <title>Analysis of 21 Apiospora genomes using comparative genomics revels a genus with tremendous synthesis potential of carbohydrate active enzymes and secondary metabolites.</title>
        <authorList>
            <person name="Sorensen T."/>
        </authorList>
    </citation>
    <scope>NUCLEOTIDE SEQUENCE [LARGE SCALE GENOMIC DNA]</scope>
    <source>
        <strain evidence="2 3">CBS 20057</strain>
    </source>
</reference>
<sequence>MDESSLALGFSKSKEAGIDGEVAVVGLLGALAAQTGLGAVLEHPGGAVLDGGGLDGGGVDAGDESEDAGEGGGGHDGALHLDNWGCC</sequence>
<name>A0ABR1SQA8_9PEZI</name>
<comment type="caution">
    <text evidence="2">The sequence shown here is derived from an EMBL/GenBank/DDBJ whole genome shotgun (WGS) entry which is preliminary data.</text>
</comment>
<evidence type="ECO:0000313" key="2">
    <source>
        <dbReference type="EMBL" id="KAK8036521.1"/>
    </source>
</evidence>
<evidence type="ECO:0000313" key="3">
    <source>
        <dbReference type="Proteomes" id="UP001396898"/>
    </source>
</evidence>
<evidence type="ECO:0000256" key="1">
    <source>
        <dbReference type="SAM" id="MobiDB-lite"/>
    </source>
</evidence>
<dbReference type="EMBL" id="JAQQWI010000004">
    <property type="protein sequence ID" value="KAK8036521.1"/>
    <property type="molecule type" value="Genomic_DNA"/>
</dbReference>
<gene>
    <name evidence="2" type="ORF">PG991_001658</name>
</gene>
<dbReference type="Proteomes" id="UP001396898">
    <property type="component" value="Unassembled WGS sequence"/>
</dbReference>
<feature type="region of interest" description="Disordered" evidence="1">
    <location>
        <begin position="51"/>
        <end position="77"/>
    </location>
</feature>
<protein>
    <submittedName>
        <fullName evidence="2">Uncharacterized protein</fullName>
    </submittedName>
</protein>